<evidence type="ECO:0000256" key="2">
    <source>
        <dbReference type="HAMAP-Rule" id="MF_02087"/>
    </source>
</evidence>
<comment type="cofactor">
    <cofactor evidence="3">
        <name>pyridoxal 5'-phosphate</name>
        <dbReference type="ChEBI" id="CHEBI:597326"/>
    </cofactor>
</comment>
<evidence type="ECO:0000259" key="5">
    <source>
        <dbReference type="Pfam" id="PF01168"/>
    </source>
</evidence>
<feature type="modified residue" description="N6-(pyridoxal phosphate)lysine" evidence="2 3">
    <location>
        <position position="41"/>
    </location>
</feature>
<sequence>MSDPRTEELAQRLATVRAELDAAVARTGRVPGDVELLVVTKFFPAADVARLIELGEREFGESREPEASRKIAELGELVDSRGAVFDMIGSVQTKKAKTVARWARSVQSVDRHKLVDQLATAAQAALHEQLRTEPLGVFCQVSLDGDPTRGGVIEAELPELAQRVVAAPSLRLAGLMVIAPTNGEVREWMARTARIRERFLREYPDATALSAGMSADMAIAVEYGSTCVRVGTAIMGSRPLLSQ</sequence>
<dbReference type="PANTHER" id="PTHR10146:SF14">
    <property type="entry name" value="PYRIDOXAL PHOSPHATE HOMEOSTASIS PROTEIN"/>
    <property type="match status" value="1"/>
</dbReference>
<dbReference type="PANTHER" id="PTHR10146">
    <property type="entry name" value="PROLINE SYNTHETASE CO-TRANSCRIBED BACTERIAL HOMOLOG PROTEIN"/>
    <property type="match status" value="1"/>
</dbReference>
<dbReference type="Gene3D" id="3.20.20.10">
    <property type="entry name" value="Alanine racemase"/>
    <property type="match status" value="1"/>
</dbReference>
<dbReference type="GO" id="GO:0030170">
    <property type="term" value="F:pyridoxal phosphate binding"/>
    <property type="evidence" value="ECO:0007669"/>
    <property type="project" value="UniProtKB-UniRule"/>
</dbReference>
<dbReference type="InterPro" id="IPR001608">
    <property type="entry name" value="Ala_racemase_N"/>
</dbReference>
<proteinExistence type="inferred from homology"/>
<organism evidence="6 7">
    <name type="scientific">Gordonia oryzae</name>
    <dbReference type="NCBI Taxonomy" id="2487349"/>
    <lineage>
        <taxon>Bacteria</taxon>
        <taxon>Bacillati</taxon>
        <taxon>Actinomycetota</taxon>
        <taxon>Actinomycetes</taxon>
        <taxon>Mycobacteriales</taxon>
        <taxon>Gordoniaceae</taxon>
        <taxon>Gordonia</taxon>
    </lineage>
</organism>
<dbReference type="SUPFAM" id="SSF51419">
    <property type="entry name" value="PLP-binding barrel"/>
    <property type="match status" value="1"/>
</dbReference>
<dbReference type="InterPro" id="IPR029066">
    <property type="entry name" value="PLP-binding_barrel"/>
</dbReference>
<dbReference type="InterPro" id="IPR011078">
    <property type="entry name" value="PyrdxlP_homeostasis"/>
</dbReference>
<dbReference type="NCBIfam" id="TIGR00044">
    <property type="entry name" value="YggS family pyridoxal phosphate-dependent enzyme"/>
    <property type="match status" value="1"/>
</dbReference>
<dbReference type="AlphaFoldDB" id="A0A3N4GKP2"/>
<dbReference type="PIRSF" id="PIRSF004848">
    <property type="entry name" value="YBL036c_PLPDEIII"/>
    <property type="match status" value="1"/>
</dbReference>
<evidence type="ECO:0000313" key="6">
    <source>
        <dbReference type="EMBL" id="RPA63463.1"/>
    </source>
</evidence>
<name>A0A3N4GKP2_9ACTN</name>
<evidence type="ECO:0000256" key="3">
    <source>
        <dbReference type="PIRSR" id="PIRSR004848-1"/>
    </source>
</evidence>
<dbReference type="OrthoDB" id="9804072at2"/>
<protein>
    <recommendedName>
        <fullName evidence="2">Pyridoxal phosphate homeostasis protein</fullName>
        <shortName evidence="2">PLP homeostasis protein</shortName>
    </recommendedName>
</protein>
<dbReference type="EMBL" id="RKMH01000005">
    <property type="protein sequence ID" value="RPA63463.1"/>
    <property type="molecule type" value="Genomic_DNA"/>
</dbReference>
<accession>A0A3N4GKP2</accession>
<reference evidence="6 7" key="1">
    <citation type="submission" date="2018-11" db="EMBL/GenBank/DDBJ databases">
        <title>Draft genome sequence of Gordonia sp. RS15-1S isolated from rice stems.</title>
        <authorList>
            <person name="Muangham S."/>
        </authorList>
    </citation>
    <scope>NUCLEOTIDE SEQUENCE [LARGE SCALE GENOMIC DNA]</scope>
    <source>
        <strain evidence="6 7">RS15-1S</strain>
    </source>
</reference>
<comment type="function">
    <text evidence="2">Pyridoxal 5'-phosphate (PLP)-binding protein, which is involved in PLP homeostasis.</text>
</comment>
<feature type="domain" description="Alanine racemase N-terminal" evidence="5">
    <location>
        <begin position="31"/>
        <end position="239"/>
    </location>
</feature>
<keyword evidence="1 2" id="KW-0663">Pyridoxal phosphate</keyword>
<dbReference type="Proteomes" id="UP000267536">
    <property type="component" value="Unassembled WGS sequence"/>
</dbReference>
<comment type="similarity">
    <text evidence="2 4">Belongs to the pyridoxal phosphate-binding protein YggS/PROSC family.</text>
</comment>
<evidence type="ECO:0000256" key="1">
    <source>
        <dbReference type="ARBA" id="ARBA00022898"/>
    </source>
</evidence>
<gene>
    <name evidence="6" type="ORF">EF294_08155</name>
</gene>
<comment type="caution">
    <text evidence="6">The sequence shown here is derived from an EMBL/GenBank/DDBJ whole genome shotgun (WGS) entry which is preliminary data.</text>
</comment>
<dbReference type="Pfam" id="PF01168">
    <property type="entry name" value="Ala_racemase_N"/>
    <property type="match status" value="1"/>
</dbReference>
<dbReference type="RefSeq" id="WP_123927936.1">
    <property type="nucleotide sequence ID" value="NZ_JBPSDP010000001.1"/>
</dbReference>
<evidence type="ECO:0000313" key="7">
    <source>
        <dbReference type="Proteomes" id="UP000267536"/>
    </source>
</evidence>
<dbReference type="HAMAP" id="MF_02087">
    <property type="entry name" value="PLP_homeostasis"/>
    <property type="match status" value="1"/>
</dbReference>
<keyword evidence="7" id="KW-1185">Reference proteome</keyword>
<evidence type="ECO:0000256" key="4">
    <source>
        <dbReference type="RuleBase" id="RU004514"/>
    </source>
</evidence>